<dbReference type="InterPro" id="IPR007568">
    <property type="entry name" value="RTA1"/>
</dbReference>
<keyword evidence="7" id="KW-1185">Reference proteome</keyword>
<feature type="transmembrane region" description="Helical" evidence="5">
    <location>
        <begin position="59"/>
        <end position="79"/>
    </location>
</feature>
<evidence type="ECO:0000256" key="3">
    <source>
        <dbReference type="ARBA" id="ARBA00022989"/>
    </source>
</evidence>
<name>A0AAE8SUG3_9PEZI</name>
<dbReference type="GO" id="GO:0000324">
    <property type="term" value="C:fungal-type vacuole"/>
    <property type="evidence" value="ECO:0007669"/>
    <property type="project" value="TreeGrafter"/>
</dbReference>
<feature type="transmembrane region" description="Helical" evidence="5">
    <location>
        <begin position="133"/>
        <end position="155"/>
    </location>
</feature>
<dbReference type="GO" id="GO:0005886">
    <property type="term" value="C:plasma membrane"/>
    <property type="evidence" value="ECO:0007669"/>
    <property type="project" value="TreeGrafter"/>
</dbReference>
<sequence>MSDGKDFPSYDTCKEITDFCRVEFTVYGELFTKGACIFFAAAYLLLLVTQVFFGIKAKTWSFMIWLALGTGFEMVGYAARTIMADNPWKMNAFIIQYLTLLLGPTLVAAAISITFKHIVLWYGPEWSVMRPKLYPWVFVGTDILSILIQVVGGGIMTMNTTGDGGSETSRKLAEVLLIGGVSFQVANMLCCAGLMLVYWQRRKKSVSLVGSHARLGSNDNLEANTLIPGKGYSPSHQSPEARKVRLFVRVVAVAYLAVIIRCCYR</sequence>
<gene>
    <name evidence="6" type="ORF">DNG_04339</name>
</gene>
<dbReference type="PANTHER" id="PTHR31465:SF8">
    <property type="entry name" value="DOMAIN PROTEIN, PUTATIVE (AFU_ORTHOLOGUE AFUA_6G14140)-RELATED"/>
    <property type="match status" value="1"/>
</dbReference>
<feature type="transmembrane region" description="Helical" evidence="5">
    <location>
        <begin position="30"/>
        <end position="53"/>
    </location>
</feature>
<reference evidence="6" key="1">
    <citation type="submission" date="2018-03" db="EMBL/GenBank/DDBJ databases">
        <authorList>
            <person name="Guldener U."/>
        </authorList>
    </citation>
    <scope>NUCLEOTIDE SEQUENCE</scope>
</reference>
<feature type="transmembrane region" description="Helical" evidence="5">
    <location>
        <begin position="175"/>
        <end position="199"/>
    </location>
</feature>
<evidence type="ECO:0000313" key="6">
    <source>
        <dbReference type="EMBL" id="SPO01666.1"/>
    </source>
</evidence>
<evidence type="ECO:0000313" key="7">
    <source>
        <dbReference type="Proteomes" id="UP001187682"/>
    </source>
</evidence>
<keyword evidence="3 5" id="KW-1133">Transmembrane helix</keyword>
<dbReference type="PANTHER" id="PTHR31465">
    <property type="entry name" value="PROTEIN RTA1-RELATED"/>
    <property type="match status" value="1"/>
</dbReference>
<keyword evidence="2 5" id="KW-0812">Transmembrane</keyword>
<accession>A0AAE8SUG3</accession>
<dbReference type="AlphaFoldDB" id="A0AAE8SUG3"/>
<feature type="transmembrane region" description="Helical" evidence="5">
    <location>
        <begin position="91"/>
        <end position="113"/>
    </location>
</feature>
<dbReference type="Pfam" id="PF04479">
    <property type="entry name" value="RTA1"/>
    <property type="match status" value="1"/>
</dbReference>
<proteinExistence type="predicted"/>
<comment type="subcellular location">
    <subcellularLocation>
        <location evidence="1">Membrane</location>
        <topology evidence="1">Multi-pass membrane protein</topology>
    </subcellularLocation>
</comment>
<evidence type="ECO:0000256" key="5">
    <source>
        <dbReference type="SAM" id="Phobius"/>
    </source>
</evidence>
<organism evidence="6 7">
    <name type="scientific">Cephalotrichum gorgonifer</name>
    <dbReference type="NCBI Taxonomy" id="2041049"/>
    <lineage>
        <taxon>Eukaryota</taxon>
        <taxon>Fungi</taxon>
        <taxon>Dikarya</taxon>
        <taxon>Ascomycota</taxon>
        <taxon>Pezizomycotina</taxon>
        <taxon>Sordariomycetes</taxon>
        <taxon>Hypocreomycetidae</taxon>
        <taxon>Microascales</taxon>
        <taxon>Microascaceae</taxon>
        <taxon>Cephalotrichum</taxon>
    </lineage>
</organism>
<evidence type="ECO:0000256" key="2">
    <source>
        <dbReference type="ARBA" id="ARBA00022692"/>
    </source>
</evidence>
<keyword evidence="4 5" id="KW-0472">Membrane</keyword>
<comment type="caution">
    <text evidence="6">The sequence shown here is derived from an EMBL/GenBank/DDBJ whole genome shotgun (WGS) entry which is preliminary data.</text>
</comment>
<evidence type="ECO:0000256" key="1">
    <source>
        <dbReference type="ARBA" id="ARBA00004141"/>
    </source>
</evidence>
<evidence type="ECO:0000256" key="4">
    <source>
        <dbReference type="ARBA" id="ARBA00023136"/>
    </source>
</evidence>
<protein>
    <submittedName>
        <fullName evidence="6">Related to phospholipid-translocating ATPase</fullName>
    </submittedName>
</protein>
<dbReference type="Proteomes" id="UP001187682">
    <property type="component" value="Unassembled WGS sequence"/>
</dbReference>
<dbReference type="EMBL" id="ONZQ02000005">
    <property type="protein sequence ID" value="SPO01666.1"/>
    <property type="molecule type" value="Genomic_DNA"/>
</dbReference>